<gene>
    <name evidence="1" type="ORF">H9841_09375</name>
</gene>
<accession>A0A9D2BYD3</accession>
<keyword evidence="1" id="KW-0131">Cell cycle</keyword>
<keyword evidence="1" id="KW-0132">Cell division</keyword>
<proteinExistence type="predicted"/>
<evidence type="ECO:0000313" key="1">
    <source>
        <dbReference type="EMBL" id="HIY22096.1"/>
    </source>
</evidence>
<dbReference type="InterPro" id="IPR007561">
    <property type="entry name" value="Cell_div_SepF/SepF-rel"/>
</dbReference>
<name>A0A9D2BYD3_9FIRM</name>
<sequence>MPVPYQLEMEQQSNVISIQSWTAAHPLQIHLNSSEDLEHAARQLVSCRSVEVYLEMDHALAQRALRFLSGVVYAMDGCIERMDHSHFFLSMRSAEVRGASGAPSVWKE</sequence>
<dbReference type="Proteomes" id="UP000823868">
    <property type="component" value="Unassembled WGS sequence"/>
</dbReference>
<dbReference type="InterPro" id="IPR038594">
    <property type="entry name" value="SepF-like_sf"/>
</dbReference>
<dbReference type="Gene3D" id="3.30.110.150">
    <property type="entry name" value="SepF-like protein"/>
    <property type="match status" value="1"/>
</dbReference>
<evidence type="ECO:0000313" key="2">
    <source>
        <dbReference type="Proteomes" id="UP000823868"/>
    </source>
</evidence>
<dbReference type="EMBL" id="DXDX01000171">
    <property type="protein sequence ID" value="HIY22096.1"/>
    <property type="molecule type" value="Genomic_DNA"/>
</dbReference>
<reference evidence="1" key="1">
    <citation type="journal article" date="2021" name="PeerJ">
        <title>Extensive microbial diversity within the chicken gut microbiome revealed by metagenomics and culture.</title>
        <authorList>
            <person name="Gilroy R."/>
            <person name="Ravi A."/>
            <person name="Getino M."/>
            <person name="Pursley I."/>
            <person name="Horton D.L."/>
            <person name="Alikhan N.F."/>
            <person name="Baker D."/>
            <person name="Gharbi K."/>
            <person name="Hall N."/>
            <person name="Watson M."/>
            <person name="Adriaenssens E.M."/>
            <person name="Foster-Nyarko E."/>
            <person name="Jarju S."/>
            <person name="Secka A."/>
            <person name="Antonio M."/>
            <person name="Oren A."/>
            <person name="Chaudhuri R.R."/>
            <person name="La Ragione R."/>
            <person name="Hildebrand F."/>
            <person name="Pallen M.J."/>
        </authorList>
    </citation>
    <scope>NUCLEOTIDE SEQUENCE</scope>
    <source>
        <strain evidence="1">ChiBcec16_6824</strain>
    </source>
</reference>
<dbReference type="Pfam" id="PF04472">
    <property type="entry name" value="SepF"/>
    <property type="match status" value="1"/>
</dbReference>
<dbReference type="AlphaFoldDB" id="A0A9D2BYD3"/>
<comment type="caution">
    <text evidence="1">The sequence shown here is derived from an EMBL/GenBank/DDBJ whole genome shotgun (WGS) entry which is preliminary data.</text>
</comment>
<protein>
    <submittedName>
        <fullName evidence="1">Cell division protein SepF</fullName>
    </submittedName>
</protein>
<dbReference type="GO" id="GO:0090529">
    <property type="term" value="P:cell septum assembly"/>
    <property type="evidence" value="ECO:0007669"/>
    <property type="project" value="InterPro"/>
</dbReference>
<reference evidence="1" key="2">
    <citation type="submission" date="2021-04" db="EMBL/GenBank/DDBJ databases">
        <authorList>
            <person name="Gilroy R."/>
        </authorList>
    </citation>
    <scope>NUCLEOTIDE SEQUENCE</scope>
    <source>
        <strain evidence="1">ChiBcec16_6824</strain>
    </source>
</reference>
<organism evidence="1 2">
    <name type="scientific">Candidatus Flavonifractor merdigallinarum</name>
    <dbReference type="NCBI Taxonomy" id="2838589"/>
    <lineage>
        <taxon>Bacteria</taxon>
        <taxon>Bacillati</taxon>
        <taxon>Bacillota</taxon>
        <taxon>Clostridia</taxon>
        <taxon>Eubacteriales</taxon>
        <taxon>Oscillospiraceae</taxon>
        <taxon>Flavonifractor</taxon>
    </lineage>
</organism>